<evidence type="ECO:0000256" key="3">
    <source>
        <dbReference type="ARBA" id="ARBA00022989"/>
    </source>
</evidence>
<protein>
    <submittedName>
        <fullName evidence="6">DoxX protein</fullName>
    </submittedName>
</protein>
<evidence type="ECO:0000256" key="5">
    <source>
        <dbReference type="SAM" id="Phobius"/>
    </source>
</evidence>
<proteinExistence type="predicted"/>
<feature type="transmembrane region" description="Helical" evidence="5">
    <location>
        <begin position="124"/>
        <end position="144"/>
    </location>
</feature>
<dbReference type="Pfam" id="PF13564">
    <property type="entry name" value="DoxX_2"/>
    <property type="match status" value="1"/>
</dbReference>
<feature type="transmembrane region" description="Helical" evidence="5">
    <location>
        <begin position="48"/>
        <end position="69"/>
    </location>
</feature>
<name>A0A0P9KUG8_9PSED</name>
<dbReference type="InterPro" id="IPR032808">
    <property type="entry name" value="DoxX"/>
</dbReference>
<accession>A0A0P9KUG8</accession>
<evidence type="ECO:0000256" key="4">
    <source>
        <dbReference type="ARBA" id="ARBA00023136"/>
    </source>
</evidence>
<dbReference type="PATRIC" id="fig|251702.3.peg.5826"/>
<keyword evidence="2 5" id="KW-0812">Transmembrane</keyword>
<reference evidence="6 7" key="1">
    <citation type="submission" date="2015-09" db="EMBL/GenBank/DDBJ databases">
        <title>Genome announcement of multiple Pseudomonas syringae strains.</title>
        <authorList>
            <person name="Thakur S."/>
            <person name="Wang P.W."/>
            <person name="Gong Y."/>
            <person name="Weir B.S."/>
            <person name="Guttman D.S."/>
        </authorList>
    </citation>
    <scope>NUCLEOTIDE SEQUENCE [LARGE SCALE GENOMIC DNA]</scope>
    <source>
        <strain evidence="6 7">ICMP4303</strain>
    </source>
</reference>
<organism evidence="6 7">
    <name type="scientific">Pseudomonas syringae pv. antirrhini</name>
    <dbReference type="NCBI Taxonomy" id="251702"/>
    <lineage>
        <taxon>Bacteria</taxon>
        <taxon>Pseudomonadati</taxon>
        <taxon>Pseudomonadota</taxon>
        <taxon>Gammaproteobacteria</taxon>
        <taxon>Pseudomonadales</taxon>
        <taxon>Pseudomonadaceae</taxon>
        <taxon>Pseudomonas</taxon>
    </lineage>
</organism>
<comment type="caution">
    <text evidence="6">The sequence shown here is derived from an EMBL/GenBank/DDBJ whole genome shotgun (WGS) entry which is preliminary data.</text>
</comment>
<gene>
    <name evidence="6" type="ORF">ALO88_101651</name>
</gene>
<comment type="subcellular location">
    <subcellularLocation>
        <location evidence="1">Membrane</location>
        <topology evidence="1">Multi-pass membrane protein</topology>
    </subcellularLocation>
</comment>
<feature type="transmembrane region" description="Helical" evidence="5">
    <location>
        <begin position="90"/>
        <end position="118"/>
    </location>
</feature>
<dbReference type="AlphaFoldDB" id="A0A0P9KUG8"/>
<dbReference type="EMBL" id="LJPT01000171">
    <property type="protein sequence ID" value="KPW43960.1"/>
    <property type="molecule type" value="Genomic_DNA"/>
</dbReference>
<sequence>MANVLPFANSSTFGSAPYKVNTCMSNQAFNQSGSTSNAFKYTSLGLRLIAALAFLAAGGAKLAGVPMMVEIFDHIGLGQWFRTVTGLIEIVAAVALFIPVTIGLGGLLLAVTMCVAIFTHLFVIGGSPVPAIFLLLVTAGIAWLHRASIFNLIRPV</sequence>
<evidence type="ECO:0000313" key="6">
    <source>
        <dbReference type="EMBL" id="KPW43960.1"/>
    </source>
</evidence>
<dbReference type="GO" id="GO:0016020">
    <property type="term" value="C:membrane"/>
    <property type="evidence" value="ECO:0007669"/>
    <property type="project" value="UniProtKB-SubCell"/>
</dbReference>
<keyword evidence="4 5" id="KW-0472">Membrane</keyword>
<keyword evidence="3 5" id="KW-1133">Transmembrane helix</keyword>
<dbReference type="Proteomes" id="UP000050425">
    <property type="component" value="Unassembled WGS sequence"/>
</dbReference>
<evidence type="ECO:0000313" key="7">
    <source>
        <dbReference type="Proteomes" id="UP000050425"/>
    </source>
</evidence>
<evidence type="ECO:0000256" key="2">
    <source>
        <dbReference type="ARBA" id="ARBA00022692"/>
    </source>
</evidence>
<evidence type="ECO:0000256" key="1">
    <source>
        <dbReference type="ARBA" id="ARBA00004141"/>
    </source>
</evidence>